<keyword evidence="6 7" id="KW-0472">Membrane</keyword>
<dbReference type="KEGG" id="acel:acsn021_17860"/>
<keyword evidence="2 7" id="KW-0813">Transport</keyword>
<keyword evidence="9" id="KW-1185">Reference proteome</keyword>
<feature type="transmembrane region" description="Helical" evidence="7">
    <location>
        <begin position="145"/>
        <end position="165"/>
    </location>
</feature>
<reference evidence="8 9" key="1">
    <citation type="journal article" date="2016" name="Int. J. Syst. Evol. Microbiol.">
        <title>Descriptions of Anaerotaenia torta gen. nov., sp. nov. and Anaerocolumna cellulosilytica gen. nov., sp. nov. isolated from a methanogenic reactor of cattle waste.</title>
        <authorList>
            <person name="Uek A."/>
            <person name="Ohtaki Y."/>
            <person name="Kaku N."/>
            <person name="Ueki K."/>
        </authorList>
    </citation>
    <scope>NUCLEOTIDE SEQUENCE [LARGE SCALE GENOMIC DNA]</scope>
    <source>
        <strain evidence="8 9">SN021</strain>
    </source>
</reference>
<evidence type="ECO:0000256" key="5">
    <source>
        <dbReference type="ARBA" id="ARBA00022989"/>
    </source>
</evidence>
<gene>
    <name evidence="8" type="ORF">acsn021_17860</name>
</gene>
<comment type="similarity">
    <text evidence="7">Belongs to the binding-protein-dependent transport system permease family.</text>
</comment>
<keyword evidence="4 7" id="KW-0812">Transmembrane</keyword>
<dbReference type="SUPFAM" id="SSF161098">
    <property type="entry name" value="MetI-like"/>
    <property type="match status" value="1"/>
</dbReference>
<keyword evidence="3" id="KW-1003">Cell membrane</keyword>
<evidence type="ECO:0000256" key="1">
    <source>
        <dbReference type="ARBA" id="ARBA00004651"/>
    </source>
</evidence>
<dbReference type="GO" id="GO:0005886">
    <property type="term" value="C:plasma membrane"/>
    <property type="evidence" value="ECO:0007669"/>
    <property type="project" value="UniProtKB-SubCell"/>
</dbReference>
<evidence type="ECO:0000256" key="4">
    <source>
        <dbReference type="ARBA" id="ARBA00022692"/>
    </source>
</evidence>
<evidence type="ECO:0000313" key="8">
    <source>
        <dbReference type="EMBL" id="BCJ94217.1"/>
    </source>
</evidence>
<evidence type="ECO:0000256" key="2">
    <source>
        <dbReference type="ARBA" id="ARBA00022448"/>
    </source>
</evidence>
<feature type="transmembrane region" description="Helical" evidence="7">
    <location>
        <begin position="114"/>
        <end position="133"/>
    </location>
</feature>
<dbReference type="InterPro" id="IPR000515">
    <property type="entry name" value="MetI-like"/>
</dbReference>
<sequence length="295" mass="32786">MKTRIHKSRGDFLLDSIIMFVMILLIIVTFYPIWYVICASFSSSAAISTNPGKLFLPKNFSFGAYQKALEHPLIVSGFKNTLLVLAGALPLNIIMTLLCGYFMAAKNVFWKKYILAYLMFTMFFGGGLIPTYLNQKSLGLYNNLWALIIPGALSIYNAIICKTAIEAVPESLTESAHMDGASDFTVLFRIITPLIKPTLAVLLLYYGVGHWNSWFNASLYITKNELLPIQNILRAVLIANSNLLNEGAANKDAMDTYAETIKYAAIVISTLPILCIYPFLQKYFVKGVMIGAVKG</sequence>
<feature type="transmembrane region" description="Helical" evidence="7">
    <location>
        <begin position="261"/>
        <end position="280"/>
    </location>
</feature>
<dbReference type="CDD" id="cd06261">
    <property type="entry name" value="TM_PBP2"/>
    <property type="match status" value="1"/>
</dbReference>
<dbReference type="GO" id="GO:0055085">
    <property type="term" value="P:transmembrane transport"/>
    <property type="evidence" value="ECO:0007669"/>
    <property type="project" value="InterPro"/>
</dbReference>
<dbReference type="Gene3D" id="1.10.3720.10">
    <property type="entry name" value="MetI-like"/>
    <property type="match status" value="1"/>
</dbReference>
<dbReference type="PANTHER" id="PTHR43744:SF9">
    <property type="entry name" value="POLYGALACTURONAN_RHAMNOGALACTURONAN TRANSPORT SYSTEM PERMEASE PROTEIN YTCP"/>
    <property type="match status" value="1"/>
</dbReference>
<feature type="transmembrane region" description="Helical" evidence="7">
    <location>
        <begin position="12"/>
        <end position="34"/>
    </location>
</feature>
<proteinExistence type="inferred from homology"/>
<dbReference type="InterPro" id="IPR035906">
    <property type="entry name" value="MetI-like_sf"/>
</dbReference>
<dbReference type="AlphaFoldDB" id="A0A6S6R2B1"/>
<evidence type="ECO:0000313" key="9">
    <source>
        <dbReference type="Proteomes" id="UP000515561"/>
    </source>
</evidence>
<dbReference type="RefSeq" id="WP_243182326.1">
    <property type="nucleotide sequence ID" value="NZ_AP023367.1"/>
</dbReference>
<evidence type="ECO:0000256" key="6">
    <source>
        <dbReference type="ARBA" id="ARBA00023136"/>
    </source>
</evidence>
<comment type="subcellular location">
    <subcellularLocation>
        <location evidence="1 7">Cell membrane</location>
        <topology evidence="1 7">Multi-pass membrane protein</topology>
    </subcellularLocation>
</comment>
<evidence type="ECO:0000256" key="3">
    <source>
        <dbReference type="ARBA" id="ARBA00022475"/>
    </source>
</evidence>
<organism evidence="8 9">
    <name type="scientific">Anaerocolumna cellulosilytica</name>
    <dbReference type="NCBI Taxonomy" id="433286"/>
    <lineage>
        <taxon>Bacteria</taxon>
        <taxon>Bacillati</taxon>
        <taxon>Bacillota</taxon>
        <taxon>Clostridia</taxon>
        <taxon>Lachnospirales</taxon>
        <taxon>Lachnospiraceae</taxon>
        <taxon>Anaerocolumna</taxon>
    </lineage>
</organism>
<keyword evidence="5 7" id="KW-1133">Transmembrane helix</keyword>
<dbReference type="PROSITE" id="PS50928">
    <property type="entry name" value="ABC_TM1"/>
    <property type="match status" value="1"/>
</dbReference>
<name>A0A6S6R2B1_9FIRM</name>
<feature type="transmembrane region" description="Helical" evidence="7">
    <location>
        <begin position="82"/>
        <end position="102"/>
    </location>
</feature>
<evidence type="ECO:0000256" key="7">
    <source>
        <dbReference type="RuleBase" id="RU363032"/>
    </source>
</evidence>
<dbReference type="PANTHER" id="PTHR43744">
    <property type="entry name" value="ABC TRANSPORTER PERMEASE PROTEIN MG189-RELATED-RELATED"/>
    <property type="match status" value="1"/>
</dbReference>
<feature type="transmembrane region" description="Helical" evidence="7">
    <location>
        <begin position="186"/>
        <end position="208"/>
    </location>
</feature>
<dbReference type="EMBL" id="AP023367">
    <property type="protein sequence ID" value="BCJ94217.1"/>
    <property type="molecule type" value="Genomic_DNA"/>
</dbReference>
<accession>A0A6S6R2B1</accession>
<protein>
    <submittedName>
        <fullName evidence="8">Sugar ABC transporter permease</fullName>
    </submittedName>
</protein>
<dbReference type="Proteomes" id="UP000515561">
    <property type="component" value="Chromosome"/>
</dbReference>
<dbReference type="Pfam" id="PF00528">
    <property type="entry name" value="BPD_transp_1"/>
    <property type="match status" value="1"/>
</dbReference>